<sequence>MIVARLALQSLRNRWITVLLTILAISVSVMLLLGVEKVRSGARDSFAGTVSGADLVIGARSGAMQLLLYSVFRIGNATNNVTWRSYEDIVSRPEVAWAIPLSLGDSHRGFPVIGTTPDYFEHFRYRGGQALAFAAGGPFDDLFDVVLGSDVASQLGYAIGDKLIVAHGVGSLGPQHDDLPFRVSGILARTGTPVDKSLHLSLKAIEAIHVDWRSGSRIPGQVTPADRLRQMSLPPRAITAAIIGLKSRLQVIGFQRRVNEYRAEPLSGVLPGVALQEMWGLVGTAETALLGVSAMVVVTSMLGLSAMILSTLNERRREIAILRSLGARPGTVAGLLVGEATLLTVAGIVIGTAALYAALVVARPLIDRRFGIDIGVQPPSSTDALLLLAILIGGMAAGFLPAWRAYRMSLANGMMVRT</sequence>
<feature type="transmembrane region" description="Helical" evidence="6">
    <location>
        <begin position="333"/>
        <end position="359"/>
    </location>
</feature>
<feature type="domain" description="ABC3 transporter permease C-terminal" evidence="7">
    <location>
        <begin position="292"/>
        <end position="409"/>
    </location>
</feature>
<evidence type="ECO:0000313" key="9">
    <source>
        <dbReference type="EMBL" id="SMH54779.1"/>
    </source>
</evidence>
<dbReference type="InterPro" id="IPR003838">
    <property type="entry name" value="ABC3_permease_C"/>
</dbReference>
<keyword evidence="4 6" id="KW-1133">Transmembrane helix</keyword>
<feature type="transmembrane region" description="Helical" evidence="6">
    <location>
        <begin position="288"/>
        <end position="312"/>
    </location>
</feature>
<name>A0A1X7PRS6_9HYPH</name>
<evidence type="ECO:0000256" key="3">
    <source>
        <dbReference type="ARBA" id="ARBA00022692"/>
    </source>
</evidence>
<dbReference type="Pfam" id="PF12704">
    <property type="entry name" value="MacB_PCD"/>
    <property type="match status" value="1"/>
</dbReference>
<dbReference type="GO" id="GO:0005886">
    <property type="term" value="C:plasma membrane"/>
    <property type="evidence" value="ECO:0007669"/>
    <property type="project" value="UniProtKB-SubCell"/>
</dbReference>
<gene>
    <name evidence="9" type="ORF">SAMN02982922_5191</name>
</gene>
<dbReference type="PANTHER" id="PTHR43738">
    <property type="entry name" value="ABC TRANSPORTER, MEMBRANE PROTEIN"/>
    <property type="match status" value="1"/>
</dbReference>
<dbReference type="InterPro" id="IPR025857">
    <property type="entry name" value="MacB_PCD"/>
</dbReference>
<feature type="domain" description="MacB-like periplasmic core" evidence="8">
    <location>
        <begin position="19"/>
        <end position="205"/>
    </location>
</feature>
<feature type="transmembrane region" description="Helical" evidence="6">
    <location>
        <begin position="384"/>
        <end position="406"/>
    </location>
</feature>
<keyword evidence="3 6" id="KW-0812">Transmembrane</keyword>
<evidence type="ECO:0000259" key="8">
    <source>
        <dbReference type="Pfam" id="PF12704"/>
    </source>
</evidence>
<protein>
    <submittedName>
        <fullName evidence="9">Putative ABC transport system permease protein</fullName>
    </submittedName>
</protein>
<dbReference type="PANTHER" id="PTHR43738:SF2">
    <property type="entry name" value="ABC TRANSPORTER PERMEASE"/>
    <property type="match status" value="1"/>
</dbReference>
<evidence type="ECO:0000256" key="5">
    <source>
        <dbReference type="ARBA" id="ARBA00023136"/>
    </source>
</evidence>
<dbReference type="EMBL" id="FXBL01000004">
    <property type="protein sequence ID" value="SMH54779.1"/>
    <property type="molecule type" value="Genomic_DNA"/>
</dbReference>
<evidence type="ECO:0000256" key="6">
    <source>
        <dbReference type="SAM" id="Phobius"/>
    </source>
</evidence>
<proteinExistence type="predicted"/>
<evidence type="ECO:0000259" key="7">
    <source>
        <dbReference type="Pfam" id="PF02687"/>
    </source>
</evidence>
<keyword evidence="2" id="KW-1003">Cell membrane</keyword>
<organism evidence="9 10">
    <name type="scientific">Mesorhizobium australicum</name>
    <dbReference type="NCBI Taxonomy" id="536018"/>
    <lineage>
        <taxon>Bacteria</taxon>
        <taxon>Pseudomonadati</taxon>
        <taxon>Pseudomonadota</taxon>
        <taxon>Alphaproteobacteria</taxon>
        <taxon>Hyphomicrobiales</taxon>
        <taxon>Phyllobacteriaceae</taxon>
        <taxon>Mesorhizobium</taxon>
    </lineage>
</organism>
<evidence type="ECO:0000256" key="4">
    <source>
        <dbReference type="ARBA" id="ARBA00022989"/>
    </source>
</evidence>
<accession>A0A1X7PRS6</accession>
<evidence type="ECO:0000256" key="1">
    <source>
        <dbReference type="ARBA" id="ARBA00004651"/>
    </source>
</evidence>
<evidence type="ECO:0000256" key="2">
    <source>
        <dbReference type="ARBA" id="ARBA00022475"/>
    </source>
</evidence>
<feature type="transmembrane region" description="Helical" evidence="6">
    <location>
        <begin position="15"/>
        <end position="35"/>
    </location>
</feature>
<dbReference type="RefSeq" id="WP_210191389.1">
    <property type="nucleotide sequence ID" value="NZ_FXBL01000004.1"/>
</dbReference>
<dbReference type="InterPro" id="IPR051125">
    <property type="entry name" value="ABC-4/HrtB_transporter"/>
</dbReference>
<dbReference type="Proteomes" id="UP000193083">
    <property type="component" value="Unassembled WGS sequence"/>
</dbReference>
<keyword evidence="5 6" id="KW-0472">Membrane</keyword>
<keyword evidence="10" id="KW-1185">Reference proteome</keyword>
<dbReference type="AlphaFoldDB" id="A0A1X7PRS6"/>
<comment type="subcellular location">
    <subcellularLocation>
        <location evidence="1">Cell membrane</location>
        <topology evidence="1">Multi-pass membrane protein</topology>
    </subcellularLocation>
</comment>
<evidence type="ECO:0000313" key="10">
    <source>
        <dbReference type="Proteomes" id="UP000193083"/>
    </source>
</evidence>
<dbReference type="Pfam" id="PF02687">
    <property type="entry name" value="FtsX"/>
    <property type="match status" value="1"/>
</dbReference>
<reference evidence="9 10" key="1">
    <citation type="submission" date="2017-04" db="EMBL/GenBank/DDBJ databases">
        <authorList>
            <person name="Afonso C.L."/>
            <person name="Miller P.J."/>
            <person name="Scott M.A."/>
            <person name="Spackman E."/>
            <person name="Goraichik I."/>
            <person name="Dimitrov K.M."/>
            <person name="Suarez D.L."/>
            <person name="Swayne D.E."/>
        </authorList>
    </citation>
    <scope>NUCLEOTIDE SEQUENCE [LARGE SCALE GENOMIC DNA]</scope>
    <source>
        <strain evidence="9 10">B5P</strain>
    </source>
</reference>